<feature type="transmembrane region" description="Helical" evidence="7">
    <location>
        <begin position="394"/>
        <end position="418"/>
    </location>
</feature>
<feature type="domain" description="ABC3 transporter permease C-terminal" evidence="8">
    <location>
        <begin position="319"/>
        <end position="421"/>
    </location>
</feature>
<evidence type="ECO:0000313" key="9">
    <source>
        <dbReference type="EMBL" id="UZX22984.1"/>
    </source>
</evidence>
<dbReference type="Pfam" id="PF02687">
    <property type="entry name" value="FtsX"/>
    <property type="match status" value="1"/>
</dbReference>
<organism evidence="9 10">
    <name type="scientific">Streptomyces tanashiensis</name>
    <dbReference type="NCBI Taxonomy" id="67367"/>
    <lineage>
        <taxon>Bacteria</taxon>
        <taxon>Bacillati</taxon>
        <taxon>Actinomycetota</taxon>
        <taxon>Actinomycetes</taxon>
        <taxon>Kitasatosporales</taxon>
        <taxon>Streptomycetaceae</taxon>
        <taxon>Streptomyces</taxon>
    </lineage>
</organism>
<keyword evidence="10" id="KW-1185">Reference proteome</keyword>
<comment type="similarity">
    <text evidence="6">Belongs to the ABC-4 integral membrane protein family.</text>
</comment>
<dbReference type="InterPro" id="IPR050250">
    <property type="entry name" value="Macrolide_Exporter_MacB"/>
</dbReference>
<feature type="transmembrane region" description="Helical" evidence="7">
    <location>
        <begin position="810"/>
        <end position="834"/>
    </location>
</feature>
<dbReference type="Proteomes" id="UP001164506">
    <property type="component" value="Chromosome"/>
</dbReference>
<evidence type="ECO:0000259" key="8">
    <source>
        <dbReference type="Pfam" id="PF02687"/>
    </source>
</evidence>
<accession>A0ABY6R0N3</accession>
<feature type="transmembrane region" description="Helical" evidence="7">
    <location>
        <begin position="298"/>
        <end position="323"/>
    </location>
</feature>
<evidence type="ECO:0000256" key="4">
    <source>
        <dbReference type="ARBA" id="ARBA00022989"/>
    </source>
</evidence>
<feature type="transmembrane region" description="Helical" evidence="7">
    <location>
        <begin position="516"/>
        <end position="537"/>
    </location>
</feature>
<feature type="transmembrane region" description="Helical" evidence="7">
    <location>
        <begin position="344"/>
        <end position="374"/>
    </location>
</feature>
<protein>
    <submittedName>
        <fullName evidence="9">ABC transporter permease</fullName>
    </submittedName>
</protein>
<dbReference type="GeneID" id="95601898"/>
<keyword evidence="2" id="KW-1003">Cell membrane</keyword>
<feature type="transmembrane region" description="Helical" evidence="7">
    <location>
        <begin position="439"/>
        <end position="461"/>
    </location>
</feature>
<evidence type="ECO:0000313" key="10">
    <source>
        <dbReference type="Proteomes" id="UP001164506"/>
    </source>
</evidence>
<feature type="transmembrane region" description="Helical" evidence="7">
    <location>
        <begin position="863"/>
        <end position="883"/>
    </location>
</feature>
<evidence type="ECO:0000256" key="6">
    <source>
        <dbReference type="ARBA" id="ARBA00038076"/>
    </source>
</evidence>
<keyword evidence="3 7" id="KW-0812">Transmembrane</keyword>
<evidence type="ECO:0000256" key="1">
    <source>
        <dbReference type="ARBA" id="ARBA00004651"/>
    </source>
</evidence>
<feature type="transmembrane region" description="Helical" evidence="7">
    <location>
        <begin position="467"/>
        <end position="490"/>
    </location>
</feature>
<dbReference type="InterPro" id="IPR003838">
    <property type="entry name" value="ABC3_permease_C"/>
</dbReference>
<dbReference type="RefSeq" id="WP_190104350.1">
    <property type="nucleotide sequence ID" value="NZ_BMUH01000008.1"/>
</dbReference>
<feature type="transmembrane region" description="Helical" evidence="7">
    <location>
        <begin position="922"/>
        <end position="941"/>
    </location>
</feature>
<evidence type="ECO:0000256" key="2">
    <source>
        <dbReference type="ARBA" id="ARBA00022475"/>
    </source>
</evidence>
<dbReference type="EMBL" id="CP084204">
    <property type="protein sequence ID" value="UZX22984.1"/>
    <property type="molecule type" value="Genomic_DNA"/>
</dbReference>
<name>A0ABY6R0N3_9ACTN</name>
<evidence type="ECO:0000256" key="7">
    <source>
        <dbReference type="SAM" id="Phobius"/>
    </source>
</evidence>
<evidence type="ECO:0000256" key="3">
    <source>
        <dbReference type="ARBA" id="ARBA00022692"/>
    </source>
</evidence>
<keyword evidence="5 7" id="KW-0472">Membrane</keyword>
<dbReference type="PANTHER" id="PTHR30572">
    <property type="entry name" value="MEMBRANE COMPONENT OF TRANSPORTER-RELATED"/>
    <property type="match status" value="1"/>
</dbReference>
<sequence>MKTWFHSWRAAIRIARRDAWRSKGRSSLVLAMIALPILGVSALDLTYRSSELSPAERVERTIGAADARFRDSQVGGVPIFQDPTGDMHTPVKEYENEPWPSGATDVTKAIPAGSTVLTDSSASAKLTTTHGLLMTDVRELKASDPVARGIMTLLDGRFPEKNDEVMATSHFLESSGLSVGSTLSARNFDRPYRIVGSYELPDALGTDQVNALPGAFLAPYAKAVEKAGLPAPDTSLSYLVRKPGGFTWNTVKEINTKGVAVVSRAVLLDPPADSEVPLYQKDGWGNYQSSLGAGAAELASLATVVGLAMLEICLLAGPAFAVGARRSRRQLGLVGANGGARSHIRAIVLSGGLVIGIAAAVTGTVLALLLTLLLQPVLESTMGQRFGAFDIRPLELLGIALLAVLTGLLAAIVPAVTASRQTVLASLTGRRGIRRSSRVLPLIGLAALLLGGAVALFGSTVSEQVTLVAAGSALAELGVVAMTPALVGLFGRTGRWLPLSPRLALRDAVRNRGRTAPAVAAVLAAVAGTVAVSTYMASREAQNRAEYEATLPYGVAAAFVQEEGGRDVPAVREAIQRQFPVDVRADVERVSVGKPGCPPWGGDPACGRYEVIVPRANECPLYASLPGGGDPSEKYTPEQRRKLVTEDWRCKNSASSGMYLSDGGLVVGDAKLLQVLGVDDPATVKALADGKIVSFNRALVQKNDTIAIKQITDIAAADKASEENRPAPGKVSSLPAYLVPGDQKSYGLQALMTPATAKAAGLSTVPMGVYVSTDRLPDSEQRQKLDGDLAKLGSNVELHLEEGFVNDNGIVLLSLAIFAGLVTIGAAGIATGLAQADAEADLKTLAAVGAPPRVRRTLSGFQCGVVAAMGVILGSAAGLLPAVGLRLTEERNQIRMYEQNVAEGWSGELTPPHVPIVVPWETLAGLLVAVPLGAALLAALVTRSRGALARRAAT</sequence>
<evidence type="ECO:0000256" key="5">
    <source>
        <dbReference type="ARBA" id="ARBA00023136"/>
    </source>
</evidence>
<reference evidence="9" key="1">
    <citation type="submission" date="2021-09" db="EMBL/GenBank/DDBJ databases">
        <title>Complete genome sequence and metabolic characterization of Streptomyces tanashiensis DSM 731 the producer of antibacterial Kalafungin and diverse secondary metabolites.</title>
        <authorList>
            <person name="Abbasi M.N."/>
            <person name="Anwar M.N."/>
            <person name="Alam K."/>
            <person name="Shoaib M."/>
            <person name="Lin Z."/>
            <person name="Hayat M."/>
            <person name="Ali M.I."/>
            <person name="Malik H.M.T."/>
            <person name="Ahmed I."/>
            <person name="Li A."/>
            <person name="Hailong Wang H."/>
            <person name="Zhang Y."/>
        </authorList>
    </citation>
    <scope>NUCLEOTIDE SEQUENCE</scope>
    <source>
        <strain evidence="9">Kala</strain>
    </source>
</reference>
<dbReference type="PANTHER" id="PTHR30572:SF4">
    <property type="entry name" value="ABC TRANSPORTER PERMEASE YTRF"/>
    <property type="match status" value="1"/>
</dbReference>
<keyword evidence="4 7" id="KW-1133">Transmembrane helix</keyword>
<comment type="subcellular location">
    <subcellularLocation>
        <location evidence="1">Cell membrane</location>
        <topology evidence="1">Multi-pass membrane protein</topology>
    </subcellularLocation>
</comment>
<proteinExistence type="inferred from homology"/>
<gene>
    <name evidence="9" type="ORF">LDH80_20650</name>
</gene>